<feature type="compositionally biased region" description="Gly residues" evidence="1">
    <location>
        <begin position="126"/>
        <end position="140"/>
    </location>
</feature>
<name>A0A8J4XZ09_CHIOP</name>
<proteinExistence type="predicted"/>
<organism evidence="2 3">
    <name type="scientific">Chionoecetes opilio</name>
    <name type="common">Atlantic snow crab</name>
    <name type="synonym">Cancer opilio</name>
    <dbReference type="NCBI Taxonomy" id="41210"/>
    <lineage>
        <taxon>Eukaryota</taxon>
        <taxon>Metazoa</taxon>
        <taxon>Ecdysozoa</taxon>
        <taxon>Arthropoda</taxon>
        <taxon>Crustacea</taxon>
        <taxon>Multicrustacea</taxon>
        <taxon>Malacostraca</taxon>
        <taxon>Eumalacostraca</taxon>
        <taxon>Eucarida</taxon>
        <taxon>Decapoda</taxon>
        <taxon>Pleocyemata</taxon>
        <taxon>Brachyura</taxon>
        <taxon>Eubrachyura</taxon>
        <taxon>Majoidea</taxon>
        <taxon>Majidae</taxon>
        <taxon>Chionoecetes</taxon>
    </lineage>
</organism>
<evidence type="ECO:0000313" key="3">
    <source>
        <dbReference type="Proteomes" id="UP000770661"/>
    </source>
</evidence>
<sequence>MFPQSKKPFCSPTLGRSLPSWNLGEPVINLSGLQRTGQVWLQKRHVRRTMLMQEGAWNAPNYAAANLYGYVSFLTGFSSPASSSQMPPVGASWRTNKLHLPPVFASLWPSSPDGIKDKVTNKRQSGGTGPQRDMGGGGGHFTPIGPPMQGGGPQCGGHPLACSQAQVWRGGGGGVLAVSRCLGHCDVQQNTGPLPLLPPTSARGWGRGGTVLRPCVTGGSWAGSPPPLLVLDSQTLGGGGVLSLPHLLTRARAVLSAAGRGGGAGVQAAPRGGWGCLERKTLIQSVPSMSPAPPALSPVG</sequence>
<dbReference type="Proteomes" id="UP000770661">
    <property type="component" value="Unassembled WGS sequence"/>
</dbReference>
<gene>
    <name evidence="2" type="ORF">GWK47_012585</name>
</gene>
<feature type="region of interest" description="Disordered" evidence="1">
    <location>
        <begin position="111"/>
        <end position="142"/>
    </location>
</feature>
<comment type="caution">
    <text evidence="2">The sequence shown here is derived from an EMBL/GenBank/DDBJ whole genome shotgun (WGS) entry which is preliminary data.</text>
</comment>
<reference evidence="2" key="1">
    <citation type="submission" date="2020-07" db="EMBL/GenBank/DDBJ databases">
        <title>The High-quality genome of the commercially important snow crab, Chionoecetes opilio.</title>
        <authorList>
            <person name="Jeong J.-H."/>
            <person name="Ryu S."/>
        </authorList>
    </citation>
    <scope>NUCLEOTIDE SEQUENCE</scope>
    <source>
        <strain evidence="2">MADBK_172401_WGS</strain>
        <tissue evidence="2">Digestive gland</tissue>
    </source>
</reference>
<dbReference type="AlphaFoldDB" id="A0A8J4XZ09"/>
<evidence type="ECO:0000313" key="2">
    <source>
        <dbReference type="EMBL" id="KAG0715164.1"/>
    </source>
</evidence>
<dbReference type="EMBL" id="JACEEZ010019959">
    <property type="protein sequence ID" value="KAG0715164.1"/>
    <property type="molecule type" value="Genomic_DNA"/>
</dbReference>
<keyword evidence="3" id="KW-1185">Reference proteome</keyword>
<evidence type="ECO:0000256" key="1">
    <source>
        <dbReference type="SAM" id="MobiDB-lite"/>
    </source>
</evidence>
<protein>
    <submittedName>
        <fullName evidence="2">Uncharacterized protein</fullName>
    </submittedName>
</protein>
<accession>A0A8J4XZ09</accession>